<keyword evidence="7" id="KW-1185">Reference proteome</keyword>
<comment type="caution">
    <text evidence="6">The sequence shown here is derived from an EMBL/GenBank/DDBJ whole genome shotgun (WGS) entry which is preliminary data.</text>
</comment>
<dbReference type="GO" id="GO:0003677">
    <property type="term" value="F:DNA binding"/>
    <property type="evidence" value="ECO:0007669"/>
    <property type="project" value="UniProtKB-KW"/>
</dbReference>
<dbReference type="AlphaFoldDB" id="A0AA41X9C4"/>
<dbReference type="PANTHER" id="PTHR30204:SF65">
    <property type="entry name" value="HTH-TYPE TRANSCRIPTIONAL REGULATOR TNRA"/>
    <property type="match status" value="1"/>
</dbReference>
<evidence type="ECO:0000256" key="4">
    <source>
        <dbReference type="ARBA" id="ARBA00023163"/>
    </source>
</evidence>
<gene>
    <name evidence="6" type="ORF">NK662_11140</name>
</gene>
<proteinExistence type="predicted"/>
<dbReference type="RefSeq" id="WP_254759247.1">
    <property type="nucleotide sequence ID" value="NZ_JANCLT010000005.1"/>
</dbReference>
<keyword evidence="3" id="KW-0238">DNA-binding</keyword>
<keyword evidence="2" id="KW-0805">Transcription regulation</keyword>
<evidence type="ECO:0000256" key="3">
    <source>
        <dbReference type="ARBA" id="ARBA00023125"/>
    </source>
</evidence>
<dbReference type="SUPFAM" id="SSF46955">
    <property type="entry name" value="Putative DNA-binding domain"/>
    <property type="match status" value="1"/>
</dbReference>
<dbReference type="Gene3D" id="1.10.1660.10">
    <property type="match status" value="1"/>
</dbReference>
<dbReference type="InterPro" id="IPR047057">
    <property type="entry name" value="MerR_fam"/>
</dbReference>
<evidence type="ECO:0000313" key="7">
    <source>
        <dbReference type="Proteomes" id="UP001156102"/>
    </source>
</evidence>
<dbReference type="PROSITE" id="PS50937">
    <property type="entry name" value="HTH_MERR_2"/>
    <property type="match status" value="1"/>
</dbReference>
<dbReference type="InterPro" id="IPR000551">
    <property type="entry name" value="MerR-type_HTH_dom"/>
</dbReference>
<dbReference type="SMART" id="SM00422">
    <property type="entry name" value="HTH_MERR"/>
    <property type="match status" value="1"/>
</dbReference>
<organism evidence="6 7">
    <name type="scientific">Ectobacillus ponti</name>
    <dbReference type="NCBI Taxonomy" id="2961894"/>
    <lineage>
        <taxon>Bacteria</taxon>
        <taxon>Bacillati</taxon>
        <taxon>Bacillota</taxon>
        <taxon>Bacilli</taxon>
        <taxon>Bacillales</taxon>
        <taxon>Bacillaceae</taxon>
        <taxon>Ectobacillus</taxon>
    </lineage>
</organism>
<dbReference type="EMBL" id="JANCLT010000005">
    <property type="protein sequence ID" value="MCP8969094.1"/>
    <property type="molecule type" value="Genomic_DNA"/>
</dbReference>
<dbReference type="PANTHER" id="PTHR30204">
    <property type="entry name" value="REDOX-CYCLING DRUG-SENSING TRANSCRIPTIONAL ACTIVATOR SOXR"/>
    <property type="match status" value="1"/>
</dbReference>
<evidence type="ECO:0000256" key="2">
    <source>
        <dbReference type="ARBA" id="ARBA00023015"/>
    </source>
</evidence>
<keyword evidence="4" id="KW-0804">Transcription</keyword>
<dbReference type="GO" id="GO:0003700">
    <property type="term" value="F:DNA-binding transcription factor activity"/>
    <property type="evidence" value="ECO:0007669"/>
    <property type="project" value="InterPro"/>
</dbReference>
<evidence type="ECO:0000313" key="6">
    <source>
        <dbReference type="EMBL" id="MCP8969094.1"/>
    </source>
</evidence>
<protein>
    <submittedName>
        <fullName evidence="6">MerR family transcriptional regulator</fullName>
    </submittedName>
</protein>
<feature type="domain" description="HTH merR-type" evidence="5">
    <location>
        <begin position="1"/>
        <end position="62"/>
    </location>
</feature>
<name>A0AA41X9C4_9BACI</name>
<accession>A0AA41X9C4</accession>
<keyword evidence="1" id="KW-0678">Repressor</keyword>
<dbReference type="InterPro" id="IPR009061">
    <property type="entry name" value="DNA-bd_dom_put_sf"/>
</dbReference>
<dbReference type="Proteomes" id="UP001156102">
    <property type="component" value="Unassembled WGS sequence"/>
</dbReference>
<reference evidence="6" key="1">
    <citation type="submission" date="2022-07" db="EMBL/GenBank/DDBJ databases">
        <authorList>
            <person name="Li W.-J."/>
            <person name="Deng Q.-Q."/>
        </authorList>
    </citation>
    <scope>NUCLEOTIDE SEQUENCE</scope>
    <source>
        <strain evidence="6">SYSU M60031</strain>
    </source>
</reference>
<dbReference type="Pfam" id="PF13411">
    <property type="entry name" value="MerR_1"/>
    <property type="match status" value="1"/>
</dbReference>
<evidence type="ECO:0000256" key="1">
    <source>
        <dbReference type="ARBA" id="ARBA00022491"/>
    </source>
</evidence>
<sequence>MNLTQLSARQIRYYEENGLISPARTEGNRRLFSFHDVDKLLEIKDLLDQGLNLAGIKQVLQLKEASEQPLSAAAETEERKQLSDAELRKLLREELQQAGRFNRTSLRQGDMSRFFH</sequence>
<evidence type="ECO:0000259" key="5">
    <source>
        <dbReference type="PROSITE" id="PS50937"/>
    </source>
</evidence>